<keyword evidence="1" id="KW-0472">Membrane</keyword>
<dbReference type="Proteomes" id="UP000185511">
    <property type="component" value="Chromosome"/>
</dbReference>
<evidence type="ECO:0000256" key="1">
    <source>
        <dbReference type="SAM" id="Phobius"/>
    </source>
</evidence>
<keyword evidence="3" id="KW-1185">Reference proteome</keyword>
<feature type="transmembrane region" description="Helical" evidence="1">
    <location>
        <begin position="21"/>
        <end position="43"/>
    </location>
</feature>
<dbReference type="KEGG" id="acad:UA74_22060"/>
<accession>A0AAC9PTW3</accession>
<keyword evidence="1" id="KW-1133">Transmembrane helix</keyword>
<keyword evidence="1" id="KW-0812">Transmembrane</keyword>
<dbReference type="RefSeq" id="WP_075765358.1">
    <property type="nucleotide sequence ID" value="NZ_CP016076.1"/>
</dbReference>
<name>A0AAC9PTW3_9PSEU</name>
<reference evidence="3" key="1">
    <citation type="submission" date="2016-06" db="EMBL/GenBank/DDBJ databases">
        <title>Complete genome sequence of Actinoalloteichus fjordicus DSM 46855 (=ADI127-17), type strain of the new species Actinoalloteichus fjordicus.</title>
        <authorList>
            <person name="Ruckert C."/>
            <person name="Nouioui I."/>
            <person name="Willmese J."/>
            <person name="van Wezel G."/>
            <person name="Klenk H.-P."/>
            <person name="Kalinowski J."/>
            <person name="Zotchev S.B."/>
        </authorList>
    </citation>
    <scope>NUCLEOTIDE SEQUENCE [LARGE SCALE GENOMIC DNA]</scope>
    <source>
        <strain evidence="3">ADI127-7</strain>
    </source>
</reference>
<protein>
    <submittedName>
        <fullName evidence="2">Uncharacterized protein</fullName>
    </submittedName>
</protein>
<evidence type="ECO:0000313" key="2">
    <source>
        <dbReference type="EMBL" id="APU16430.1"/>
    </source>
</evidence>
<dbReference type="EMBL" id="CP016076">
    <property type="protein sequence ID" value="APU16430.1"/>
    <property type="molecule type" value="Genomic_DNA"/>
</dbReference>
<gene>
    <name evidence="2" type="ORF">UA74_22060</name>
</gene>
<feature type="transmembrane region" description="Helical" evidence="1">
    <location>
        <begin position="63"/>
        <end position="85"/>
    </location>
</feature>
<evidence type="ECO:0000313" key="3">
    <source>
        <dbReference type="Proteomes" id="UP000185511"/>
    </source>
</evidence>
<proteinExistence type="predicted"/>
<dbReference type="AlphaFoldDB" id="A0AAC9PTW3"/>
<organism evidence="2 3">
    <name type="scientific">Actinoalloteichus fjordicus</name>
    <dbReference type="NCBI Taxonomy" id="1612552"/>
    <lineage>
        <taxon>Bacteria</taxon>
        <taxon>Bacillati</taxon>
        <taxon>Actinomycetota</taxon>
        <taxon>Actinomycetes</taxon>
        <taxon>Pseudonocardiales</taxon>
        <taxon>Pseudonocardiaceae</taxon>
        <taxon>Actinoalloteichus</taxon>
    </lineage>
</organism>
<sequence length="178" mass="19162">MEIEELGERIETHHTDSPRRLRVAVSCLVVAAVSLGVGIPLTIAHFQPWGPAGQDPRSWVGSGMLPGALTTLGVLALGAGILTLLKYLRTKDEYFEVHRQGMIHHVSGATSVIRWSDVASVRPKGAVSDRGGARHFGADFSCLVVLTDGRRIRFNTFIEDAPQLAEAIVTAVDPSARS</sequence>